<comment type="caution">
    <text evidence="1">The sequence shown here is derived from an EMBL/GenBank/DDBJ whole genome shotgun (WGS) entry which is preliminary data.</text>
</comment>
<dbReference type="Proteomes" id="UP000283523">
    <property type="component" value="Unassembled WGS sequence"/>
</dbReference>
<organism evidence="1 2">
    <name type="scientific">Fibrisoma montanum</name>
    <dbReference type="NCBI Taxonomy" id="2305895"/>
    <lineage>
        <taxon>Bacteria</taxon>
        <taxon>Pseudomonadati</taxon>
        <taxon>Bacteroidota</taxon>
        <taxon>Cytophagia</taxon>
        <taxon>Cytophagales</taxon>
        <taxon>Spirosomataceae</taxon>
        <taxon>Fibrisoma</taxon>
    </lineage>
</organism>
<evidence type="ECO:0000313" key="1">
    <source>
        <dbReference type="EMBL" id="RIV21613.1"/>
    </source>
</evidence>
<sequence>MSRFYFEIYLLSLIKAVLKGMPDRGVSFVANKPDMETQSGPSGALLVSTRARNGCPKVLSETCLVLTEDEIHALRLGSLPNIYMYANSLNNKYLIMSKILSCETAKLHI</sequence>
<proteinExistence type="predicted"/>
<dbReference type="EMBL" id="QXED01000005">
    <property type="protein sequence ID" value="RIV21613.1"/>
    <property type="molecule type" value="Genomic_DNA"/>
</dbReference>
<keyword evidence="2" id="KW-1185">Reference proteome</keyword>
<dbReference type="AlphaFoldDB" id="A0A418M6V3"/>
<evidence type="ECO:0000313" key="2">
    <source>
        <dbReference type="Proteomes" id="UP000283523"/>
    </source>
</evidence>
<name>A0A418M6V3_9BACT</name>
<reference evidence="1 2" key="1">
    <citation type="submission" date="2018-08" db="EMBL/GenBank/DDBJ databases">
        <title>Fibrisoma montanum sp. nov., isolated from Danxia mountain soil.</title>
        <authorList>
            <person name="Huang Y."/>
        </authorList>
    </citation>
    <scope>NUCLEOTIDE SEQUENCE [LARGE SCALE GENOMIC DNA]</scope>
    <source>
        <strain evidence="1 2">HYT19</strain>
    </source>
</reference>
<protein>
    <submittedName>
        <fullName evidence="1">Uncharacterized protein</fullName>
    </submittedName>
</protein>
<gene>
    <name evidence="1" type="ORF">DYU11_19645</name>
</gene>
<accession>A0A418M6V3</accession>